<feature type="region of interest" description="Disordered" evidence="1">
    <location>
        <begin position="43"/>
        <end position="132"/>
    </location>
</feature>
<dbReference type="InterPro" id="IPR045513">
    <property type="entry name" value="DUF6479"/>
</dbReference>
<gene>
    <name evidence="3" type="ORF">ACFO3J_05940</name>
</gene>
<evidence type="ECO:0000256" key="1">
    <source>
        <dbReference type="SAM" id="MobiDB-lite"/>
    </source>
</evidence>
<keyword evidence="2" id="KW-1133">Transmembrane helix</keyword>
<protein>
    <submittedName>
        <fullName evidence="3">DUF6479 family protein</fullName>
    </submittedName>
</protein>
<reference evidence="4" key="1">
    <citation type="journal article" date="2019" name="Int. J. Syst. Evol. Microbiol.">
        <title>The Global Catalogue of Microorganisms (GCM) 10K type strain sequencing project: providing services to taxonomists for standard genome sequencing and annotation.</title>
        <authorList>
            <consortium name="The Broad Institute Genomics Platform"/>
            <consortium name="The Broad Institute Genome Sequencing Center for Infectious Disease"/>
            <person name="Wu L."/>
            <person name="Ma J."/>
        </authorList>
    </citation>
    <scope>NUCLEOTIDE SEQUENCE [LARGE SCALE GENOMIC DNA]</scope>
    <source>
        <strain evidence="4">CGMCC 4.7237</strain>
    </source>
</reference>
<accession>A0ABV8HGG8</accession>
<keyword evidence="2" id="KW-0472">Membrane</keyword>
<dbReference type="EMBL" id="JBHSBB010000006">
    <property type="protein sequence ID" value="MFC4031009.1"/>
    <property type="molecule type" value="Genomic_DNA"/>
</dbReference>
<proteinExistence type="predicted"/>
<name>A0ABV8HGG8_9ACTN</name>
<keyword evidence="2" id="KW-0812">Transmembrane</keyword>
<dbReference type="RefSeq" id="WP_386426798.1">
    <property type="nucleotide sequence ID" value="NZ_JBHSBB010000006.1"/>
</dbReference>
<keyword evidence="4" id="KW-1185">Reference proteome</keyword>
<comment type="caution">
    <text evidence="3">The sequence shown here is derived from an EMBL/GenBank/DDBJ whole genome shotgun (WGS) entry which is preliminary data.</text>
</comment>
<dbReference type="Pfam" id="PF20087">
    <property type="entry name" value="DUF6479"/>
    <property type="match status" value="1"/>
</dbReference>
<feature type="transmembrane region" description="Helical" evidence="2">
    <location>
        <begin position="16"/>
        <end position="37"/>
    </location>
</feature>
<evidence type="ECO:0000256" key="2">
    <source>
        <dbReference type="SAM" id="Phobius"/>
    </source>
</evidence>
<feature type="compositionally biased region" description="Basic residues" evidence="1">
    <location>
        <begin position="121"/>
        <end position="132"/>
    </location>
</feature>
<feature type="compositionally biased region" description="Low complexity" evidence="1">
    <location>
        <begin position="49"/>
        <end position="59"/>
    </location>
</feature>
<feature type="compositionally biased region" description="Basic and acidic residues" evidence="1">
    <location>
        <begin position="64"/>
        <end position="107"/>
    </location>
</feature>
<organism evidence="3 4">
    <name type="scientific">Streptomyces polygonati</name>
    <dbReference type="NCBI Taxonomy" id="1617087"/>
    <lineage>
        <taxon>Bacteria</taxon>
        <taxon>Bacillati</taxon>
        <taxon>Actinomycetota</taxon>
        <taxon>Actinomycetes</taxon>
        <taxon>Kitasatosporales</taxon>
        <taxon>Streptomycetaceae</taxon>
        <taxon>Streptomyces</taxon>
    </lineage>
</organism>
<evidence type="ECO:0000313" key="3">
    <source>
        <dbReference type="EMBL" id="MFC4031009.1"/>
    </source>
</evidence>
<sequence>MSAYDHPAVHLAIQDYQVAIGPAILGVGIVIVLIWAVRLGIRRHGRGPGVPRGSRPRSGAWQTRQEHESGAPEDHGPGHQPPDLRTHESRQPEPDEMPRDGRRRLPYEVRSSGVRGGRERTHGKRHSGPNVD</sequence>
<dbReference type="Proteomes" id="UP001595765">
    <property type="component" value="Unassembled WGS sequence"/>
</dbReference>
<evidence type="ECO:0000313" key="4">
    <source>
        <dbReference type="Proteomes" id="UP001595765"/>
    </source>
</evidence>